<dbReference type="Proteomes" id="UP000249590">
    <property type="component" value="Unassembled WGS sequence"/>
</dbReference>
<organism evidence="3 4">
    <name type="scientific">Acuticoccus sediminis</name>
    <dbReference type="NCBI Taxonomy" id="2184697"/>
    <lineage>
        <taxon>Bacteria</taxon>
        <taxon>Pseudomonadati</taxon>
        <taxon>Pseudomonadota</taxon>
        <taxon>Alphaproteobacteria</taxon>
        <taxon>Hyphomicrobiales</taxon>
        <taxon>Amorphaceae</taxon>
        <taxon>Acuticoccus</taxon>
    </lineage>
</organism>
<dbReference type="InterPro" id="IPR032874">
    <property type="entry name" value="DDE_dom"/>
</dbReference>
<evidence type="ECO:0000313" key="3">
    <source>
        <dbReference type="EMBL" id="RAI03515.1"/>
    </source>
</evidence>
<dbReference type="InterPro" id="IPR052183">
    <property type="entry name" value="IS_Transposase"/>
</dbReference>
<feature type="region of interest" description="Disordered" evidence="1">
    <location>
        <begin position="231"/>
        <end position="256"/>
    </location>
</feature>
<dbReference type="AlphaFoldDB" id="A0A8B2NZB4"/>
<accession>A0A8B2NZB4</accession>
<keyword evidence="4" id="KW-1185">Reference proteome</keyword>
<evidence type="ECO:0000256" key="1">
    <source>
        <dbReference type="SAM" id="MobiDB-lite"/>
    </source>
</evidence>
<dbReference type="PANTHER" id="PTHR35528:SF3">
    <property type="entry name" value="BLL1675 PROTEIN"/>
    <property type="match status" value="1"/>
</dbReference>
<reference evidence="3 4" key="1">
    <citation type="submission" date="2018-05" db="EMBL/GenBank/DDBJ databases">
        <title>Acuticoccus sediminis sp. nov., isolated from deep-sea sediment of Indian Ocean.</title>
        <authorList>
            <person name="Liu X."/>
            <person name="Lai Q."/>
            <person name="Du Y."/>
            <person name="Sun F."/>
            <person name="Zhang X."/>
            <person name="Wang S."/>
            <person name="Shao Z."/>
        </authorList>
    </citation>
    <scope>NUCLEOTIDE SEQUENCE [LARGE SCALE GENOMIC DNA]</scope>
    <source>
        <strain evidence="3 4">PTG4-2</strain>
    </source>
</reference>
<protein>
    <submittedName>
        <fullName evidence="3">IS6 family transposase</fullName>
    </submittedName>
</protein>
<dbReference type="EMBL" id="QHHQ01000001">
    <property type="protein sequence ID" value="RAI03515.1"/>
    <property type="molecule type" value="Genomic_DNA"/>
</dbReference>
<dbReference type="PANTHER" id="PTHR35528">
    <property type="entry name" value="BLL1675 PROTEIN"/>
    <property type="match status" value="1"/>
</dbReference>
<evidence type="ECO:0000313" key="4">
    <source>
        <dbReference type="Proteomes" id="UP000249590"/>
    </source>
</evidence>
<name>A0A8B2NZB4_9HYPH</name>
<gene>
    <name evidence="3" type="ORF">DLJ53_03190</name>
</gene>
<sequence>MVMPMSNPNPDTFRYHKTSPEVLPLAVMLDIGFPLSFRNVKDLLKERGIEASGKTVRIWNERFDPIFTADIRRKRLVALPSRTPWRWHLDEAILKIKGATRLLWRAFDQDAEVLEAFISKTRSRRAAQSFPRKASRRHGRRLEIATDRTLSYHAALCDRAVSVRQCTGRRLDNRAETLGQPVRRHDHAILRFRPPETQQRVACARTSIRNHVNPERHVYSRHDLQRHRATTVAEGVGPGRPDVDAVSQPPSLTPFP</sequence>
<comment type="caution">
    <text evidence="3">The sequence shown here is derived from an EMBL/GenBank/DDBJ whole genome shotgun (WGS) entry which is preliminary data.</text>
</comment>
<feature type="domain" description="DDE" evidence="2">
    <location>
        <begin position="85"/>
        <end position="211"/>
    </location>
</feature>
<dbReference type="Pfam" id="PF13610">
    <property type="entry name" value="DDE_Tnp_IS240"/>
    <property type="match status" value="1"/>
</dbReference>
<evidence type="ECO:0000259" key="2">
    <source>
        <dbReference type="Pfam" id="PF13610"/>
    </source>
</evidence>
<proteinExistence type="predicted"/>